<dbReference type="RefSeq" id="WP_090080551.1">
    <property type="nucleotide sequence ID" value="NZ_FOMR01000001.1"/>
</dbReference>
<evidence type="ECO:0000256" key="1">
    <source>
        <dbReference type="SAM" id="Phobius"/>
    </source>
</evidence>
<dbReference type="EMBL" id="FOMR01000001">
    <property type="protein sequence ID" value="SFD46149.1"/>
    <property type="molecule type" value="Genomic_DNA"/>
</dbReference>
<dbReference type="OrthoDB" id="2974111at2"/>
<dbReference type="AlphaFoldDB" id="A0A1I1SI42"/>
<sequence length="110" mass="11900">MTRPLLITLILIAYIIYVGFKHKETWKKLSILQIAGVLVTFVGIISISGVILFYGSRFITDAIPGDIIGFIIQFLGIVVIIVAAAVSFAAIAGKITNGVIPITRRGQNSR</sequence>
<evidence type="ECO:0000313" key="2">
    <source>
        <dbReference type="EMBL" id="SFD46149.1"/>
    </source>
</evidence>
<feature type="transmembrane region" description="Helical" evidence="1">
    <location>
        <begin position="6"/>
        <end position="22"/>
    </location>
</feature>
<keyword evidence="1" id="KW-0472">Membrane</keyword>
<keyword evidence="1" id="KW-1133">Transmembrane helix</keyword>
<gene>
    <name evidence="2" type="ORF">SAMN05216238_101439</name>
</gene>
<reference evidence="3" key="1">
    <citation type="submission" date="2016-10" db="EMBL/GenBank/DDBJ databases">
        <authorList>
            <person name="Varghese N."/>
            <person name="Submissions S."/>
        </authorList>
    </citation>
    <scope>NUCLEOTIDE SEQUENCE [LARGE SCALE GENOMIC DNA]</scope>
    <source>
        <strain evidence="3">DSM 22530</strain>
    </source>
</reference>
<keyword evidence="3" id="KW-1185">Reference proteome</keyword>
<protein>
    <submittedName>
        <fullName evidence="2">Uncharacterized protein</fullName>
    </submittedName>
</protein>
<proteinExistence type="predicted"/>
<evidence type="ECO:0000313" key="3">
    <source>
        <dbReference type="Proteomes" id="UP000199474"/>
    </source>
</evidence>
<keyword evidence="1" id="KW-0812">Transmembrane</keyword>
<dbReference type="Proteomes" id="UP000199474">
    <property type="component" value="Unassembled WGS sequence"/>
</dbReference>
<organism evidence="2 3">
    <name type="scientific">Lentibacillus persicus</name>
    <dbReference type="NCBI Taxonomy" id="640948"/>
    <lineage>
        <taxon>Bacteria</taxon>
        <taxon>Bacillati</taxon>
        <taxon>Bacillota</taxon>
        <taxon>Bacilli</taxon>
        <taxon>Bacillales</taxon>
        <taxon>Bacillaceae</taxon>
        <taxon>Lentibacillus</taxon>
    </lineage>
</organism>
<accession>A0A1I1SI42</accession>
<name>A0A1I1SI42_9BACI</name>
<dbReference type="STRING" id="640948.SAMN05216238_101439"/>
<feature type="transmembrane region" description="Helical" evidence="1">
    <location>
        <begin position="67"/>
        <end position="92"/>
    </location>
</feature>
<feature type="transmembrane region" description="Helical" evidence="1">
    <location>
        <begin position="34"/>
        <end position="55"/>
    </location>
</feature>